<dbReference type="InterPro" id="IPR036291">
    <property type="entry name" value="NAD(P)-bd_dom_sf"/>
</dbReference>
<accession>A0ABV2SVV5</accession>
<keyword evidence="9" id="KW-1185">Reference proteome</keyword>
<evidence type="ECO:0000256" key="3">
    <source>
        <dbReference type="ARBA" id="ARBA00022801"/>
    </source>
</evidence>
<evidence type="ECO:0000256" key="4">
    <source>
        <dbReference type="ARBA" id="ARBA00023027"/>
    </source>
</evidence>
<evidence type="ECO:0000313" key="9">
    <source>
        <dbReference type="Proteomes" id="UP001549799"/>
    </source>
</evidence>
<dbReference type="InterPro" id="IPR000683">
    <property type="entry name" value="Gfo/Idh/MocA-like_OxRdtase_N"/>
</dbReference>
<evidence type="ECO:0000259" key="6">
    <source>
        <dbReference type="Pfam" id="PF01408"/>
    </source>
</evidence>
<comment type="caution">
    <text evidence="8">The sequence shown here is derived from an EMBL/GenBank/DDBJ whole genome shotgun (WGS) entry which is preliminary data.</text>
</comment>
<evidence type="ECO:0000256" key="2">
    <source>
        <dbReference type="ARBA" id="ARBA00009329"/>
    </source>
</evidence>
<evidence type="ECO:0000256" key="5">
    <source>
        <dbReference type="ARBA" id="ARBA00023295"/>
    </source>
</evidence>
<dbReference type="PANTHER" id="PTHR43818">
    <property type="entry name" value="BCDNA.GH03377"/>
    <property type="match status" value="1"/>
</dbReference>
<dbReference type="Gene3D" id="3.40.50.720">
    <property type="entry name" value="NAD(P)-binding Rossmann-like Domain"/>
    <property type="match status" value="1"/>
</dbReference>
<organism evidence="8 9">
    <name type="scientific">Sediminicola arcticus</name>
    <dbReference type="NCBI Taxonomy" id="1574308"/>
    <lineage>
        <taxon>Bacteria</taxon>
        <taxon>Pseudomonadati</taxon>
        <taxon>Bacteroidota</taxon>
        <taxon>Flavobacteriia</taxon>
        <taxon>Flavobacteriales</taxon>
        <taxon>Flavobacteriaceae</taxon>
        <taxon>Sediminicola</taxon>
    </lineage>
</organism>
<keyword evidence="4" id="KW-0520">NAD</keyword>
<dbReference type="RefSeq" id="WP_354615799.1">
    <property type="nucleotide sequence ID" value="NZ_JBEXAE010000005.1"/>
</dbReference>
<dbReference type="Gene3D" id="3.30.360.10">
    <property type="entry name" value="Dihydrodipicolinate Reductase, domain 2"/>
    <property type="match status" value="1"/>
</dbReference>
<dbReference type="InterPro" id="IPR049303">
    <property type="entry name" value="Glyco_hydro_109_C"/>
</dbReference>
<protein>
    <submittedName>
        <fullName evidence="8">Gfo/Idh/MocA family oxidoreductase</fullName>
    </submittedName>
</protein>
<dbReference type="Pfam" id="PF21252">
    <property type="entry name" value="Glyco_hydro_109_C"/>
    <property type="match status" value="1"/>
</dbReference>
<dbReference type="EMBL" id="JBEXAE010000005">
    <property type="protein sequence ID" value="MET6991284.1"/>
    <property type="molecule type" value="Genomic_DNA"/>
</dbReference>
<dbReference type="SUPFAM" id="SSF51735">
    <property type="entry name" value="NAD(P)-binding Rossmann-fold domains"/>
    <property type="match status" value="1"/>
</dbReference>
<evidence type="ECO:0000256" key="1">
    <source>
        <dbReference type="ARBA" id="ARBA00001911"/>
    </source>
</evidence>
<dbReference type="PANTHER" id="PTHR43818:SF1">
    <property type="entry name" value="GLYCOSYL HYDROLASE FAMILY 109 PROTEIN"/>
    <property type="match status" value="1"/>
</dbReference>
<evidence type="ECO:0000259" key="7">
    <source>
        <dbReference type="Pfam" id="PF21252"/>
    </source>
</evidence>
<feature type="domain" description="Glycosyl hydrolase 109 C-terminal" evidence="7">
    <location>
        <begin position="174"/>
        <end position="354"/>
    </location>
</feature>
<dbReference type="Pfam" id="PF01408">
    <property type="entry name" value="GFO_IDH_MocA"/>
    <property type="match status" value="1"/>
</dbReference>
<feature type="domain" description="Gfo/Idh/MocA-like oxidoreductase N-terminal" evidence="6">
    <location>
        <begin position="37"/>
        <end position="161"/>
    </location>
</feature>
<gene>
    <name evidence="8" type="ORF">ABXZ36_11570</name>
</gene>
<proteinExistence type="inferred from homology"/>
<evidence type="ECO:0000313" key="8">
    <source>
        <dbReference type="EMBL" id="MET6991284.1"/>
    </source>
</evidence>
<dbReference type="Proteomes" id="UP001549799">
    <property type="component" value="Unassembled WGS sequence"/>
</dbReference>
<sequence length="452" mass="50753">MTTRRKFIKKTSALGAGILVTPAISSTIFGNFESQKLNIGLIGVGERGNNHLSNLLLRKDVNVTAICDIDSSRVEEAKDKMTKAGKKAPKIFGSNDYDYRNLLELKEVDAVIIATPWLWHTRMAVDAMEAKIYAGVEVSAANTLEECWDLVNTHERTGTHMMILENVNYRRDVMAILNMVRQNVFGELVHFRCGYQHDLREVKFNNGKQPYGGGVEFGEKGYSEARWRTEHSVKRNADVYPTHGVGPIAVMADINRGNRFVSMTSSASKGIGLHNHIIKQAGQDHPNAKIKFKQGDVITSTIETANAETIIVTHDCNLPRPYSLGFRVQGANGLWEVDGNRIYIEGKSEPHRWDVADDWLKEYDHPLWKKYGEYAEGSGHGGMDFFVLNSFVESAKLNTAPPLDAYDAAAWSAITPLSEVSIENNGEPQNFPDFTRGLWMKRPPYNWIKETF</sequence>
<comment type="similarity">
    <text evidence="2">Belongs to the Gfo/Idh/MocA family. Glycosyl hydrolase 109 subfamily.</text>
</comment>
<comment type="cofactor">
    <cofactor evidence="1">
        <name>NAD(+)</name>
        <dbReference type="ChEBI" id="CHEBI:57540"/>
    </cofactor>
</comment>
<keyword evidence="5" id="KW-0326">Glycosidase</keyword>
<name>A0ABV2SVV5_9FLAO</name>
<reference evidence="8 9" key="1">
    <citation type="submission" date="2024-07" db="EMBL/GenBank/DDBJ databases">
        <title>The genome sequence of type strain Sediminicola arcticus GDMCC 1.2805.</title>
        <authorList>
            <person name="Liu Y."/>
        </authorList>
    </citation>
    <scope>NUCLEOTIDE SEQUENCE [LARGE SCALE GENOMIC DNA]</scope>
    <source>
        <strain evidence="8 9">GDMCC 1.2805</strain>
    </source>
</reference>
<dbReference type="InterPro" id="IPR050463">
    <property type="entry name" value="Gfo/Idh/MocA_oxidrdct_glycsds"/>
</dbReference>
<keyword evidence="3" id="KW-0378">Hydrolase</keyword>